<dbReference type="PROSITE" id="PS50059">
    <property type="entry name" value="FKBP_PPIASE"/>
    <property type="match status" value="1"/>
</dbReference>
<keyword evidence="11" id="KW-0963">Cytoplasm</keyword>
<dbReference type="RefSeq" id="WP_096526974.1">
    <property type="nucleotide sequence ID" value="NZ_AP014836.1"/>
</dbReference>
<gene>
    <name evidence="11" type="primary">tig</name>
    <name evidence="15" type="ORF">TAO_1057</name>
</gene>
<dbReference type="GO" id="GO:0015031">
    <property type="term" value="P:protein transport"/>
    <property type="evidence" value="ECO:0007669"/>
    <property type="project" value="UniProtKB-UniRule"/>
</dbReference>
<evidence type="ECO:0000256" key="12">
    <source>
        <dbReference type="PROSITE-ProRule" id="PRU00277"/>
    </source>
</evidence>
<keyword evidence="6 11" id="KW-0697">Rotamase</keyword>
<dbReference type="GO" id="GO:0051301">
    <property type="term" value="P:cell division"/>
    <property type="evidence" value="ECO:0007669"/>
    <property type="project" value="UniProtKB-KW"/>
</dbReference>
<keyword evidence="9 11" id="KW-0131">Cell cycle</keyword>
<comment type="function">
    <text evidence="11">Involved in protein export. Acts as a chaperone by maintaining the newly synthesized protein in an open conformation. Functions as a peptidyl-prolyl cis-trans isomerase.</text>
</comment>
<dbReference type="PIRSF" id="PIRSF003095">
    <property type="entry name" value="Trigger_factor"/>
    <property type="match status" value="1"/>
</dbReference>
<sequence>MRVMVEATGELERRLTITLPFGDFESKVQERLKSIASRVKLDGFRPGKIPHKVLEHRYGSTVRQEIVDEFIRNSLSDAIKQESLQLASSPQINKLSKLETDKPFEYTATFEILPDIESINLEGIKIKRPIAEVTDIDVKNVLEKIRSQHLEWKSVDRPAQEGDGITITYHGTINGESFQGGHRENFFTTLGEKSMIDGFEEHLIGAQKDEALAFEVYFPDNYTHQELAGKKVNFDVKIISIAVPHLPEINNDFVEKLGIKDGGIETLLQEVRSSMVQNLKQSTHTYIREQVMDALLAVNRITLPSSLVENEIGLLLERAKVNLNKQGIRVKDFSLDRDQLRGQACKRVALSLILGAITEKQGFKISAEKIRQKATELTADYENQEEIIRYVTNNREKLSEIEGILLEEKIISWVLDQVEILDEVMDFEDVVNSRFLSIEEKNPS</sequence>
<dbReference type="GO" id="GO:0043335">
    <property type="term" value="P:protein unfolding"/>
    <property type="evidence" value="ECO:0007669"/>
    <property type="project" value="TreeGrafter"/>
</dbReference>
<dbReference type="InterPro" id="IPR001179">
    <property type="entry name" value="PPIase_FKBP_dom"/>
</dbReference>
<dbReference type="SUPFAM" id="SSF102735">
    <property type="entry name" value="Trigger factor ribosome-binding domain"/>
    <property type="match status" value="1"/>
</dbReference>
<comment type="catalytic activity">
    <reaction evidence="1 11 12">
        <text>[protein]-peptidylproline (omega=180) = [protein]-peptidylproline (omega=0)</text>
        <dbReference type="Rhea" id="RHEA:16237"/>
        <dbReference type="Rhea" id="RHEA-COMP:10747"/>
        <dbReference type="Rhea" id="RHEA-COMP:10748"/>
        <dbReference type="ChEBI" id="CHEBI:83833"/>
        <dbReference type="ChEBI" id="CHEBI:83834"/>
        <dbReference type="EC" id="5.2.1.8"/>
    </reaction>
</comment>
<name>A0A1Q2SMU2_9GAMM</name>
<dbReference type="EMBL" id="AP014836">
    <property type="protein sequence ID" value="BAW80427.1"/>
    <property type="molecule type" value="Genomic_DNA"/>
</dbReference>
<evidence type="ECO:0000256" key="5">
    <source>
        <dbReference type="ARBA" id="ARBA00022618"/>
    </source>
</evidence>
<dbReference type="GO" id="GO:0003755">
    <property type="term" value="F:peptidyl-prolyl cis-trans isomerase activity"/>
    <property type="evidence" value="ECO:0007669"/>
    <property type="project" value="UniProtKB-UniRule"/>
</dbReference>
<dbReference type="InterPro" id="IPR037041">
    <property type="entry name" value="Trigger_fac_C_sf"/>
</dbReference>
<dbReference type="FunFam" id="3.10.50.40:FF:000001">
    <property type="entry name" value="Trigger factor"/>
    <property type="match status" value="1"/>
</dbReference>
<evidence type="ECO:0000256" key="11">
    <source>
        <dbReference type="HAMAP-Rule" id="MF_00303"/>
    </source>
</evidence>
<feature type="domain" description="PPIase FKBP-type" evidence="14">
    <location>
        <begin position="162"/>
        <end position="222"/>
    </location>
</feature>
<dbReference type="PANTHER" id="PTHR30560:SF3">
    <property type="entry name" value="TRIGGER FACTOR-LIKE PROTEIN TIG, CHLOROPLASTIC"/>
    <property type="match status" value="1"/>
</dbReference>
<dbReference type="GO" id="GO:0044183">
    <property type="term" value="F:protein folding chaperone"/>
    <property type="evidence" value="ECO:0007669"/>
    <property type="project" value="TreeGrafter"/>
</dbReference>
<dbReference type="GO" id="GO:0043022">
    <property type="term" value="F:ribosome binding"/>
    <property type="evidence" value="ECO:0007669"/>
    <property type="project" value="TreeGrafter"/>
</dbReference>
<dbReference type="InterPro" id="IPR008881">
    <property type="entry name" value="Trigger_fac_ribosome-bd_bac"/>
</dbReference>
<proteinExistence type="inferred from homology"/>
<dbReference type="GO" id="GO:0005737">
    <property type="term" value="C:cytoplasm"/>
    <property type="evidence" value="ECO:0007669"/>
    <property type="project" value="UniProtKB-SubCell"/>
</dbReference>
<comment type="domain">
    <text evidence="11">Consists of 3 domains; the N-terminus binds the ribosome, the middle domain has PPIase activity, while the C-terminus has intrinsic chaperone activity on its own.</text>
</comment>
<dbReference type="OrthoDB" id="9767721at2"/>
<evidence type="ECO:0000256" key="7">
    <source>
        <dbReference type="ARBA" id="ARBA00023186"/>
    </source>
</evidence>
<evidence type="ECO:0000256" key="9">
    <source>
        <dbReference type="ARBA" id="ARBA00023306"/>
    </source>
</evidence>
<dbReference type="Pfam" id="PF00254">
    <property type="entry name" value="FKBP_C"/>
    <property type="match status" value="1"/>
</dbReference>
<dbReference type="Gene3D" id="1.10.3120.10">
    <property type="entry name" value="Trigger factor, C-terminal domain"/>
    <property type="match status" value="1"/>
</dbReference>
<dbReference type="InterPro" id="IPR005215">
    <property type="entry name" value="Trig_fac"/>
</dbReference>
<keyword evidence="7 11" id="KW-0143">Chaperone</keyword>
<dbReference type="EC" id="5.2.1.8" evidence="3 11"/>
<dbReference type="InterPro" id="IPR027304">
    <property type="entry name" value="Trigger_fact/SurA_dom_sf"/>
</dbReference>
<dbReference type="InterPro" id="IPR036611">
    <property type="entry name" value="Trigger_fac_ribosome-bd_sf"/>
</dbReference>
<keyword evidence="5 11" id="KW-0132">Cell division</keyword>
<evidence type="ECO:0000256" key="13">
    <source>
        <dbReference type="RuleBase" id="RU003914"/>
    </source>
</evidence>
<dbReference type="Gene3D" id="3.30.70.1050">
    <property type="entry name" value="Trigger factor ribosome-binding domain"/>
    <property type="match status" value="1"/>
</dbReference>
<dbReference type="SUPFAM" id="SSF109998">
    <property type="entry name" value="Triger factor/SurA peptide-binding domain-like"/>
    <property type="match status" value="1"/>
</dbReference>
<reference evidence="15 16" key="1">
    <citation type="journal article" date="2017" name="ISME J.">
        <title>An acid-tolerant ammonia-oxidizing ?-proteobacterium from soil.</title>
        <authorList>
            <person name="Hayatsu M."/>
            <person name="Tago K."/>
            <person name="Uchiyama I."/>
            <person name="Toyoda A."/>
            <person name="Wang Y."/>
            <person name="Shimomura Y."/>
            <person name="Okubo T."/>
            <person name="Kurisu F."/>
            <person name="Hirono Y."/>
            <person name="Nonaka K."/>
            <person name="Akiyama H."/>
            <person name="Itoh T."/>
            <person name="Takami H."/>
        </authorList>
    </citation>
    <scope>NUCLEOTIDE SEQUENCE [LARGE SCALE GENOMIC DNA]</scope>
    <source>
        <strain evidence="15 16">TAO100</strain>
    </source>
</reference>
<dbReference type="Gene3D" id="3.10.50.40">
    <property type="match status" value="1"/>
</dbReference>
<evidence type="ECO:0000313" key="15">
    <source>
        <dbReference type="EMBL" id="BAW80427.1"/>
    </source>
</evidence>
<comment type="similarity">
    <text evidence="2 11 13">Belongs to the FKBP-type PPIase family. Tig subfamily.</text>
</comment>
<dbReference type="Pfam" id="PF05697">
    <property type="entry name" value="Trigger_N"/>
    <property type="match status" value="1"/>
</dbReference>
<dbReference type="HAMAP" id="MF_00303">
    <property type="entry name" value="Trigger_factor_Tig"/>
    <property type="match status" value="1"/>
</dbReference>
<protein>
    <recommendedName>
        <fullName evidence="4 11">Trigger factor</fullName>
        <shortName evidence="11">TF</shortName>
        <ecNumber evidence="3 11">5.2.1.8</ecNumber>
    </recommendedName>
    <alternativeName>
        <fullName evidence="10 11">PPIase</fullName>
    </alternativeName>
</protein>
<evidence type="ECO:0000256" key="10">
    <source>
        <dbReference type="ARBA" id="ARBA00029986"/>
    </source>
</evidence>
<evidence type="ECO:0000256" key="1">
    <source>
        <dbReference type="ARBA" id="ARBA00000971"/>
    </source>
</evidence>
<dbReference type="InterPro" id="IPR008880">
    <property type="entry name" value="Trigger_fac_C"/>
</dbReference>
<dbReference type="NCBIfam" id="TIGR00115">
    <property type="entry name" value="tig"/>
    <property type="match status" value="1"/>
</dbReference>
<dbReference type="PANTHER" id="PTHR30560">
    <property type="entry name" value="TRIGGER FACTOR CHAPERONE AND PEPTIDYL-PROLYL CIS/TRANS ISOMERASE"/>
    <property type="match status" value="1"/>
</dbReference>
<evidence type="ECO:0000256" key="2">
    <source>
        <dbReference type="ARBA" id="ARBA00005464"/>
    </source>
</evidence>
<dbReference type="Proteomes" id="UP000243679">
    <property type="component" value="Chromosome"/>
</dbReference>
<evidence type="ECO:0000256" key="8">
    <source>
        <dbReference type="ARBA" id="ARBA00023235"/>
    </source>
</evidence>
<comment type="subcellular location">
    <subcellularLocation>
        <location evidence="11">Cytoplasm</location>
    </subcellularLocation>
    <text evidence="11">About half TF is bound to the ribosome near the polypeptide exit tunnel while the other half is free in the cytoplasm.</text>
</comment>
<dbReference type="KEGG" id="ntt:TAO_1057"/>
<dbReference type="Pfam" id="PF05698">
    <property type="entry name" value="Trigger_C"/>
    <property type="match status" value="1"/>
</dbReference>
<organism evidence="15 16">
    <name type="scientific">Candidatus Nitrosoglobus terrae</name>
    <dbReference type="NCBI Taxonomy" id="1630141"/>
    <lineage>
        <taxon>Bacteria</taxon>
        <taxon>Pseudomonadati</taxon>
        <taxon>Pseudomonadota</taxon>
        <taxon>Gammaproteobacteria</taxon>
        <taxon>Chromatiales</taxon>
        <taxon>Chromatiaceae</taxon>
        <taxon>Candidatus Nitrosoglobus</taxon>
    </lineage>
</organism>
<evidence type="ECO:0000259" key="14">
    <source>
        <dbReference type="PROSITE" id="PS50059"/>
    </source>
</evidence>
<evidence type="ECO:0000256" key="6">
    <source>
        <dbReference type="ARBA" id="ARBA00023110"/>
    </source>
</evidence>
<evidence type="ECO:0000313" key="16">
    <source>
        <dbReference type="Proteomes" id="UP000243679"/>
    </source>
</evidence>
<evidence type="ECO:0000256" key="3">
    <source>
        <dbReference type="ARBA" id="ARBA00013194"/>
    </source>
</evidence>
<keyword evidence="16" id="KW-1185">Reference proteome</keyword>
<dbReference type="GO" id="GO:0051083">
    <property type="term" value="P:'de novo' cotranslational protein folding"/>
    <property type="evidence" value="ECO:0007669"/>
    <property type="project" value="TreeGrafter"/>
</dbReference>
<accession>A0A1Q2SMU2</accession>
<evidence type="ECO:0000256" key="4">
    <source>
        <dbReference type="ARBA" id="ARBA00016902"/>
    </source>
</evidence>
<dbReference type="AlphaFoldDB" id="A0A1Q2SMU2"/>
<keyword evidence="8 11" id="KW-0413">Isomerase</keyword>
<dbReference type="InterPro" id="IPR046357">
    <property type="entry name" value="PPIase_dom_sf"/>
</dbReference>
<dbReference type="SUPFAM" id="SSF54534">
    <property type="entry name" value="FKBP-like"/>
    <property type="match status" value="1"/>
</dbReference>